<name>A0A7M2YYF6_9ACTN</name>
<reference evidence="4" key="2">
    <citation type="journal article" date="2019" name="MicrobiologyOpen">
        <title>High-quality draft genome sequence of Gaiella occulta isolated from a 150 meter deep mineral water borehole and comparison with the genome sequences of other deep-branching lineages of the phylum Actinobacteria.</title>
        <authorList>
            <person name="Severino R."/>
            <person name="Froufe H.J.C."/>
            <person name="Barroso C."/>
            <person name="Albuquerque L."/>
            <person name="Lobo-da-Cunha A."/>
            <person name="da Costa M.S."/>
            <person name="Egas C."/>
        </authorList>
    </citation>
    <scope>NUCLEOTIDE SEQUENCE [LARGE SCALE GENOMIC DNA]</scope>
    <source>
        <strain evidence="4">F2-233</strain>
    </source>
</reference>
<evidence type="ECO:0000256" key="1">
    <source>
        <dbReference type="SAM" id="MobiDB-lite"/>
    </source>
</evidence>
<organism evidence="3 4">
    <name type="scientific">Gaiella occulta</name>
    <dbReference type="NCBI Taxonomy" id="1002870"/>
    <lineage>
        <taxon>Bacteria</taxon>
        <taxon>Bacillati</taxon>
        <taxon>Actinomycetota</taxon>
        <taxon>Thermoleophilia</taxon>
        <taxon>Gaiellales</taxon>
        <taxon>Gaiellaceae</taxon>
        <taxon>Gaiella</taxon>
    </lineage>
</organism>
<dbReference type="Proteomes" id="UP000254134">
    <property type="component" value="Unassembled WGS sequence"/>
</dbReference>
<evidence type="ECO:0000256" key="2">
    <source>
        <dbReference type="SAM" id="Phobius"/>
    </source>
</evidence>
<gene>
    <name evidence="3" type="ORF">Gocc_0706</name>
</gene>
<reference evidence="3 4" key="1">
    <citation type="submission" date="2018-07" db="EMBL/GenBank/DDBJ databases">
        <title>High-quality-draft genome sequence of Gaiella occulta.</title>
        <authorList>
            <person name="Severino R."/>
            <person name="Froufe H.J.C."/>
            <person name="Rainey F.A."/>
            <person name="Barroso C."/>
            <person name="Albuquerque L."/>
            <person name="Lobo-Da-Cunha A."/>
            <person name="Da Costa M.S."/>
            <person name="Egas C."/>
        </authorList>
    </citation>
    <scope>NUCLEOTIDE SEQUENCE [LARGE SCALE GENOMIC DNA]</scope>
    <source>
        <strain evidence="3 4">F2-233</strain>
    </source>
</reference>
<proteinExistence type="predicted"/>
<keyword evidence="2" id="KW-0472">Membrane</keyword>
<feature type="transmembrane region" description="Helical" evidence="2">
    <location>
        <begin position="6"/>
        <end position="32"/>
    </location>
</feature>
<keyword evidence="2" id="KW-1133">Transmembrane helix</keyword>
<keyword evidence="2" id="KW-0812">Transmembrane</keyword>
<sequence length="151" mass="16962">MSTPLAISFLYLLPFIILGSLLLLTLLVFVLARVAGGKALRPIVNQLSKIGFMRRWFQRMSVAAYEKSNPELAGAIKKMQSFGEIKTPEQAQRALAVLTPAERRAYMELVGEQGQMPDPINRDQRRRVERGAQGMIVQQRPGARGRKGKKR</sequence>
<keyword evidence="4" id="KW-1185">Reference proteome</keyword>
<dbReference type="RefSeq" id="WP_114795175.1">
    <property type="nucleotide sequence ID" value="NZ_QQZY01000002.1"/>
</dbReference>
<accession>A0A7M2YYF6</accession>
<evidence type="ECO:0000313" key="3">
    <source>
        <dbReference type="EMBL" id="RDI74908.1"/>
    </source>
</evidence>
<comment type="caution">
    <text evidence="3">The sequence shown here is derived from an EMBL/GenBank/DDBJ whole genome shotgun (WGS) entry which is preliminary data.</text>
</comment>
<evidence type="ECO:0000313" key="4">
    <source>
        <dbReference type="Proteomes" id="UP000254134"/>
    </source>
</evidence>
<feature type="region of interest" description="Disordered" evidence="1">
    <location>
        <begin position="112"/>
        <end position="151"/>
    </location>
</feature>
<dbReference type="EMBL" id="QQZY01000002">
    <property type="protein sequence ID" value="RDI74908.1"/>
    <property type="molecule type" value="Genomic_DNA"/>
</dbReference>
<dbReference type="AlphaFoldDB" id="A0A7M2YYF6"/>
<protein>
    <submittedName>
        <fullName evidence="3">Uncharacterized protein</fullName>
    </submittedName>
</protein>